<feature type="transmembrane region" description="Helical" evidence="1">
    <location>
        <begin position="185"/>
        <end position="207"/>
    </location>
</feature>
<evidence type="ECO:0000256" key="1">
    <source>
        <dbReference type="SAM" id="Phobius"/>
    </source>
</evidence>
<protein>
    <recommendedName>
        <fullName evidence="4">DUF1109 domain-containing protein</fullName>
    </recommendedName>
</protein>
<evidence type="ECO:0008006" key="4">
    <source>
        <dbReference type="Google" id="ProtNLM"/>
    </source>
</evidence>
<gene>
    <name evidence="2" type="ORF">KT71_06102</name>
</gene>
<reference evidence="2 3" key="2">
    <citation type="journal article" date="2009" name="PLoS ONE">
        <title>The photosynthetic apparatus and its regulation in the aerobic gammaproteobacterium Congregibacter litoralis gen. nov., sp. nov.</title>
        <authorList>
            <person name="Spring S."/>
            <person name="Lunsdorf H."/>
            <person name="Fuchs B.M."/>
            <person name="Tindall B.J."/>
        </authorList>
    </citation>
    <scope>NUCLEOTIDE SEQUENCE [LARGE SCALE GENOMIC DNA]</scope>
    <source>
        <strain evidence="2">KT71</strain>
    </source>
</reference>
<dbReference type="EMBL" id="AAOA02000004">
    <property type="protein sequence ID" value="EAQ96574.1"/>
    <property type="molecule type" value="Genomic_DNA"/>
</dbReference>
<proteinExistence type="predicted"/>
<dbReference type="HOGENOM" id="CLU_1270684_0_0_6"/>
<feature type="transmembrane region" description="Helical" evidence="1">
    <location>
        <begin position="96"/>
        <end position="114"/>
    </location>
</feature>
<accession>A4ABR1</accession>
<feature type="transmembrane region" description="Helical" evidence="1">
    <location>
        <begin position="28"/>
        <end position="49"/>
    </location>
</feature>
<keyword evidence="1" id="KW-1133">Transmembrane helix</keyword>
<dbReference type="eggNOG" id="COG4944">
    <property type="taxonomic scope" value="Bacteria"/>
</dbReference>
<feature type="transmembrane region" description="Helical" evidence="1">
    <location>
        <begin position="161"/>
        <end position="179"/>
    </location>
</feature>
<keyword evidence="1" id="KW-0812">Transmembrane</keyword>
<keyword evidence="3" id="KW-1185">Reference proteome</keyword>
<feature type="transmembrane region" description="Helical" evidence="1">
    <location>
        <begin position="61"/>
        <end position="84"/>
    </location>
</feature>
<name>A4ABR1_9GAMM</name>
<dbReference type="AlphaFoldDB" id="A4ABR1"/>
<evidence type="ECO:0000313" key="2">
    <source>
        <dbReference type="EMBL" id="EAQ96574.1"/>
    </source>
</evidence>
<organism evidence="2 3">
    <name type="scientific">Congregibacter litoralis KT71</name>
    <dbReference type="NCBI Taxonomy" id="314285"/>
    <lineage>
        <taxon>Bacteria</taxon>
        <taxon>Pseudomonadati</taxon>
        <taxon>Pseudomonadota</taxon>
        <taxon>Gammaproteobacteria</taxon>
        <taxon>Cellvibrionales</taxon>
        <taxon>Halieaceae</taxon>
        <taxon>Congregibacter</taxon>
    </lineage>
</organism>
<evidence type="ECO:0000313" key="3">
    <source>
        <dbReference type="Proteomes" id="UP000019205"/>
    </source>
</evidence>
<dbReference type="InterPro" id="IPR009495">
    <property type="entry name" value="NrsF"/>
</dbReference>
<keyword evidence="1" id="KW-0472">Membrane</keyword>
<dbReference type="Pfam" id="PF06532">
    <property type="entry name" value="NrsF"/>
    <property type="match status" value="1"/>
</dbReference>
<dbReference type="RefSeq" id="WP_008293641.1">
    <property type="nucleotide sequence ID" value="NZ_CM002299.1"/>
</dbReference>
<reference evidence="2 3" key="1">
    <citation type="journal article" date="2007" name="Proc. Natl. Acad. Sci. U.S.A.">
        <title>Characterization of a marine gammaproteobacterium capable of aerobic anoxygenic photosynthesis.</title>
        <authorList>
            <person name="Fuchs B.M."/>
            <person name="Spring S."/>
            <person name="Teeling H."/>
            <person name="Quast C."/>
            <person name="Wulf J."/>
            <person name="Schattenhofer M."/>
            <person name="Yan S."/>
            <person name="Ferriera S."/>
            <person name="Johnson J."/>
            <person name="Glockner F.O."/>
            <person name="Amann R."/>
        </authorList>
    </citation>
    <scope>NUCLEOTIDE SEQUENCE [LARGE SCALE GENOMIC DNA]</scope>
    <source>
        <strain evidence="2">KT71</strain>
    </source>
</reference>
<dbReference type="STRING" id="314285.KT71_06102"/>
<dbReference type="Proteomes" id="UP000019205">
    <property type="component" value="Chromosome"/>
</dbReference>
<comment type="caution">
    <text evidence="2">The sequence shown here is derived from an EMBL/GenBank/DDBJ whole genome shotgun (WGS) entry which is preliminary data.</text>
</comment>
<sequence>MDRSTNSLIEQMADELEPVRPLKIRDGILLVVAAVAVTVLGVAFGPGLWSGLLSGKASMFFVVTNGLLLILGCAAASSVIQMANPRVGNQHDGPRWASLMVAVLPAAAFLALLGHEHPMGPLTDTHGLKCFASAMLASTITAVALFLWLRRGAPVAPATAGLHLGIAATALGSAAYGLACPLDGAIHLGLWHVAPVLLGALLGRYLLPALLRW</sequence>
<feature type="transmembrane region" description="Helical" evidence="1">
    <location>
        <begin position="126"/>
        <end position="149"/>
    </location>
</feature>